<dbReference type="AlphaFoldDB" id="A0A1V1P146"/>
<evidence type="ECO:0000313" key="4">
    <source>
        <dbReference type="EMBL" id="ETR68541.1"/>
    </source>
</evidence>
<comment type="caution">
    <text evidence="4">The sequence shown here is derived from an EMBL/GenBank/DDBJ whole genome shotgun (WGS) entry which is preliminary data.</text>
</comment>
<evidence type="ECO:0000259" key="3">
    <source>
        <dbReference type="SMART" id="SM00560"/>
    </source>
</evidence>
<gene>
    <name evidence="4" type="ORF">OMM_10416</name>
</gene>
<reference evidence="5" key="1">
    <citation type="submission" date="2012-11" db="EMBL/GenBank/DDBJ databases">
        <authorList>
            <person name="Lucero-Rivera Y.E."/>
            <person name="Tovar-Ramirez D."/>
        </authorList>
    </citation>
    <scope>NUCLEOTIDE SEQUENCE [LARGE SCALE GENOMIC DNA]</scope>
    <source>
        <strain evidence="5">Araruama</strain>
    </source>
</reference>
<organism evidence="4 5">
    <name type="scientific">Candidatus Magnetoglobus multicellularis str. Araruama</name>
    <dbReference type="NCBI Taxonomy" id="890399"/>
    <lineage>
        <taxon>Bacteria</taxon>
        <taxon>Pseudomonadati</taxon>
        <taxon>Thermodesulfobacteriota</taxon>
        <taxon>Desulfobacteria</taxon>
        <taxon>Desulfobacterales</taxon>
        <taxon>Desulfobacteraceae</taxon>
        <taxon>Candidatus Magnetoglobus</taxon>
    </lineage>
</organism>
<dbReference type="SUPFAM" id="SSF49899">
    <property type="entry name" value="Concanavalin A-like lectins/glucanases"/>
    <property type="match status" value="5"/>
</dbReference>
<feature type="domain" description="LamG-like jellyroll fold" evidence="3">
    <location>
        <begin position="434"/>
        <end position="557"/>
    </location>
</feature>
<sequence length="980" mass="109704">MTDLRDLSGSALTIEYWFKGSALKAAVSQESNAGFIISAYNNMHVLSNDGGKDNGIQVGSVEDGNWHHVAMTWKKNTQNGFKSYVDGILVAQRDSSNVPLPDINTFVIIASLNRESDFVNGSLDDIRIWEVERAIDDINQYKTKRLIGNENGLIAYYNFNEPGTSFANKSGSGSAVMVNMIQSSLRPNTELNLSHPEGDFCVKLDGIDDYIEFNAPIPMGTSTLFTIELWLKTSVDQNQPLLSAVNESGENIVFMDISESGIQSKVGSKTFISENDITDNNWHHVALVDDGIRLKLYIDGNIQASESRQSEIPDELTFTVGRSFTQPFQYFNGKIDAIRIWQDSRISEEIEETYARKLSGVESDIIVSIQMDKAQMNLENDVPGAPDAVLKNSDEYAFVSNPLLNLMSVLPGNYILTLNGVGEYLTTADTVPLTGFTIEMWARRNSIDNEGTLISQSNDALQVRFDSNNVISFNLESSSLTATASTSFTEWHHIACVFNSDSMKMYLYLNGQKVSETTTGVRYSQDDPILLGKASTQSFFDGAIDEVRIWKLPRSPLQIQDNYQHNLRGSESGLIIHYRFDTPGVTSELDTAGDATNGVFTNIDLANWSENIWFDMQRPSPGNFALYFNGQNSFVKVADIQSLRLDTYTVEAWIKPEMTDNKSGIWGKPGSNYQMWLTDQASMSHQYNNSSSDHAEVNTPEDRIPLNAWTHLAITNDGTTAKIYINASLEAERLVNGTLNVFNTPFFIGVNPDSGIGNYYKGFMDDLRLWRTARTEADIQQHYQRKIRGNEDDLVAWWNFDYPDEAEVLDTSIHQLHGIANGILYQQYEDSDLTFNHPASGELALNTTGDSGHVETSDHISFINKSFTISFWAKRNQINTDGFLFGQGSQDIAQGLYIGFRESNTFTFSITGDHLNTPKIYTDNDWHHYACVYDHETSKRLIYRDGSIAAENFVSTPYTGKGKLWLGAAPMYPQQSFSGR</sequence>
<evidence type="ECO:0000313" key="5">
    <source>
        <dbReference type="Proteomes" id="UP000189670"/>
    </source>
</evidence>
<keyword evidence="1" id="KW-0732">Signal</keyword>
<protein>
    <recommendedName>
        <fullName evidence="3">LamG-like jellyroll fold domain-containing protein</fullName>
    </recommendedName>
</protein>
<feature type="non-terminal residue" evidence="4">
    <location>
        <position position="980"/>
    </location>
</feature>
<dbReference type="EMBL" id="ATBP01000916">
    <property type="protein sequence ID" value="ETR68541.1"/>
    <property type="molecule type" value="Genomic_DNA"/>
</dbReference>
<dbReference type="Pfam" id="PF13385">
    <property type="entry name" value="Laminin_G_3"/>
    <property type="match status" value="5"/>
</dbReference>
<dbReference type="PANTHER" id="PTHR42535">
    <property type="entry name" value="OOKINETE PROTEIN, PUTATIVE-RELATED"/>
    <property type="match status" value="1"/>
</dbReference>
<dbReference type="InterPro" id="IPR013320">
    <property type="entry name" value="ConA-like_dom_sf"/>
</dbReference>
<keyword evidence="2" id="KW-1015">Disulfide bond</keyword>
<dbReference type="SMART" id="SM00560">
    <property type="entry name" value="LamGL"/>
    <property type="match status" value="2"/>
</dbReference>
<accession>A0A1V1P146</accession>
<evidence type="ECO:0000256" key="1">
    <source>
        <dbReference type="ARBA" id="ARBA00022729"/>
    </source>
</evidence>
<feature type="domain" description="LamG-like jellyroll fold" evidence="3">
    <location>
        <begin position="646"/>
        <end position="777"/>
    </location>
</feature>
<dbReference type="PANTHER" id="PTHR42535:SF2">
    <property type="entry name" value="CHROMOSOME UNDETERMINED SCAFFOLD_146, WHOLE GENOME SHOTGUN SEQUENCE"/>
    <property type="match status" value="1"/>
</dbReference>
<name>A0A1V1P146_9BACT</name>
<proteinExistence type="predicted"/>
<evidence type="ECO:0000256" key="2">
    <source>
        <dbReference type="ARBA" id="ARBA00023157"/>
    </source>
</evidence>
<dbReference type="Gene3D" id="2.60.120.200">
    <property type="match status" value="5"/>
</dbReference>
<dbReference type="InterPro" id="IPR006558">
    <property type="entry name" value="LamG-like"/>
</dbReference>
<dbReference type="Proteomes" id="UP000189670">
    <property type="component" value="Unassembled WGS sequence"/>
</dbReference>